<dbReference type="NCBIfam" id="TIGR01607">
    <property type="entry name" value="PST-A"/>
    <property type="match status" value="1"/>
</dbReference>
<feature type="compositionally biased region" description="Basic and acidic residues" evidence="1">
    <location>
        <begin position="204"/>
        <end position="229"/>
    </location>
</feature>
<evidence type="ECO:0000256" key="1">
    <source>
        <dbReference type="SAM" id="MobiDB-lite"/>
    </source>
</evidence>
<dbReference type="InterPro" id="IPR051044">
    <property type="entry name" value="MAG_DAG_Lipase"/>
</dbReference>
<dbReference type="PANTHER" id="PTHR11614">
    <property type="entry name" value="PHOSPHOLIPASE-RELATED"/>
    <property type="match status" value="1"/>
</dbReference>
<keyword evidence="2" id="KW-0812">Transmembrane</keyword>
<comment type="caution">
    <text evidence="4">The sequence shown here is derived from an EMBL/GenBank/DDBJ whole genome shotgun (WGS) entry which is preliminary data.</text>
</comment>
<proteinExistence type="predicted"/>
<dbReference type="EMBL" id="BDQF01000015">
    <property type="protein sequence ID" value="GAW83219.1"/>
    <property type="molecule type" value="Genomic_DNA"/>
</dbReference>
<keyword evidence="2" id="KW-1133">Transmembrane helix</keyword>
<dbReference type="InterPro" id="IPR022742">
    <property type="entry name" value="Hydrolase_4"/>
</dbReference>
<protein>
    <submittedName>
        <fullName evidence="4">PST-A protein</fullName>
    </submittedName>
</protein>
<feature type="transmembrane region" description="Helical" evidence="2">
    <location>
        <begin position="37"/>
        <end position="55"/>
    </location>
</feature>
<feature type="domain" description="Serine aminopeptidase S33" evidence="3">
    <location>
        <begin position="274"/>
        <end position="457"/>
    </location>
</feature>
<reference evidence="5" key="1">
    <citation type="submission" date="2017-04" db="EMBL/GenBank/DDBJ databases">
        <title>Plasmodium gonderi genome.</title>
        <authorList>
            <person name="Arisue N."/>
            <person name="Honma H."/>
            <person name="Kawai S."/>
            <person name="Tougan T."/>
            <person name="Tanabe K."/>
            <person name="Horii T."/>
        </authorList>
    </citation>
    <scope>NUCLEOTIDE SEQUENCE [LARGE SCALE GENOMIC DNA]</scope>
    <source>
        <strain evidence="5">ATCC 30045</strain>
    </source>
</reference>
<keyword evidence="5" id="KW-1185">Reference proteome</keyword>
<dbReference type="InterPro" id="IPR029058">
    <property type="entry name" value="AB_hydrolase_fold"/>
</dbReference>
<accession>A0A1Y1JL10</accession>
<sequence>MARSNYYDETILSTTTKLEGQPKHGCFFNKDSLLLRTYGWLVQNAIGIIILIHGLNSHARLTFLRHNVEIVNNDKAILKDENNYYIYENSWIEHFNNNGYSVYALDLQGHGLSDGWENLSLNINDFDDLVYDVIQYIKQINDEMNLEDEEDHSIATFDGSDYDESKVDDEIGCKNGECNHDACSNDACSNDACSNDVCSNDECSNDKCSNDERSNDKCSNDERNNDKYNESNSGNNTECIYGNKCNNDIKCNNNNEHDSSEYTNNEHNINGECKNKKRDPLPIYLLGQSMGGNIVLRTLEILGKSQKDGKEKLNIKGCISLSSMICFQKIASPRSYKYKYFYLPFTRLISGFFPTSRLVTKMGFKKYPYLNDLANYDKIRCKNGITLRYWHELLKATSNLEHDMELIPKDIPILLIHSKDDIFCYYKGVLSFFNRLINDNKELLTLEDMEHGLTIEPGNEKVLEKVMDWITNLSAKEEKEETHRI</sequence>
<dbReference type="RefSeq" id="XP_028545808.1">
    <property type="nucleotide sequence ID" value="XM_028690007.1"/>
</dbReference>
<dbReference type="Proteomes" id="UP000195521">
    <property type="component" value="Unassembled WGS sequence"/>
</dbReference>
<evidence type="ECO:0000259" key="3">
    <source>
        <dbReference type="Pfam" id="PF12146"/>
    </source>
</evidence>
<dbReference type="AlphaFoldDB" id="A0A1Y1JL10"/>
<evidence type="ECO:0000313" key="4">
    <source>
        <dbReference type="EMBL" id="GAW83219.1"/>
    </source>
</evidence>
<name>A0A1Y1JL10_PLAGO</name>
<dbReference type="Pfam" id="PF12146">
    <property type="entry name" value="Hydrolase_4"/>
    <property type="match status" value="2"/>
</dbReference>
<feature type="region of interest" description="Disordered" evidence="1">
    <location>
        <begin position="203"/>
        <end position="229"/>
    </location>
</feature>
<organism evidence="4 5">
    <name type="scientific">Plasmodium gonderi</name>
    <dbReference type="NCBI Taxonomy" id="77519"/>
    <lineage>
        <taxon>Eukaryota</taxon>
        <taxon>Sar</taxon>
        <taxon>Alveolata</taxon>
        <taxon>Apicomplexa</taxon>
        <taxon>Aconoidasida</taxon>
        <taxon>Haemosporida</taxon>
        <taxon>Plasmodiidae</taxon>
        <taxon>Plasmodium</taxon>
        <taxon>Plasmodium (Plasmodium)</taxon>
    </lineage>
</organism>
<feature type="domain" description="Serine aminopeptidase S33" evidence="3">
    <location>
        <begin position="91"/>
        <end position="143"/>
    </location>
</feature>
<dbReference type="Gene3D" id="3.40.50.1820">
    <property type="entry name" value="alpha/beta hydrolase"/>
    <property type="match status" value="2"/>
</dbReference>
<keyword evidence="2" id="KW-0472">Membrane</keyword>
<dbReference type="SUPFAM" id="SSF53474">
    <property type="entry name" value="alpha/beta-Hydrolases"/>
    <property type="match status" value="1"/>
</dbReference>
<evidence type="ECO:0000256" key="2">
    <source>
        <dbReference type="SAM" id="Phobius"/>
    </source>
</evidence>
<dbReference type="OMA" id="HNEPSSH"/>
<dbReference type="GeneID" id="39749962"/>
<dbReference type="OrthoDB" id="2498029at2759"/>
<gene>
    <name evidence="4" type="ORF">PGO_140130</name>
</gene>
<evidence type="ECO:0000313" key="5">
    <source>
        <dbReference type="Proteomes" id="UP000195521"/>
    </source>
</evidence>
<dbReference type="InterPro" id="IPR006494">
    <property type="entry name" value="PST_A"/>
</dbReference>